<accession>A0AAE3H000</accession>
<keyword evidence="2" id="KW-1185">Reference proteome</keyword>
<dbReference type="Proteomes" id="UP001204144">
    <property type="component" value="Unassembled WGS sequence"/>
</dbReference>
<dbReference type="AlphaFoldDB" id="A0AAE3H000"/>
<sequence length="207" mass="23920">MFSQHNQYQIGTGYVLGLSRAMGQPLDFLRQDNFYNKNGYYFGSTVKTEKYVFSANFIHQSLQAKRLEPNEAITRFNYLQVGVQKTKIVYKQLKFFYGLSANINLLSYSKYFYNYPNGDLGFSEKVQGILIDRDPSNYDISNPLPQMSRYSLNLNTSLDFPINPKLSLTTNYHFPVTSSSLNYKFLGFGAGFYQSNLNFGFSYCLNY</sequence>
<reference evidence="1 2" key="1">
    <citation type="submission" date="2018-11" db="EMBL/GenBank/DDBJ databases">
        <title>Novel bacteria species description.</title>
        <authorList>
            <person name="Han J.-H."/>
        </authorList>
    </citation>
    <scope>NUCLEOTIDE SEQUENCE [LARGE SCALE GENOMIC DNA]</scope>
    <source>
        <strain evidence="1 2">KCTC23259</strain>
    </source>
</reference>
<dbReference type="EMBL" id="RJUF01000009">
    <property type="protein sequence ID" value="MCP9762424.1"/>
    <property type="molecule type" value="Genomic_DNA"/>
</dbReference>
<gene>
    <name evidence="1" type="ORF">EGI31_05620</name>
</gene>
<proteinExistence type="predicted"/>
<protein>
    <submittedName>
        <fullName evidence="1">Uncharacterized protein</fullName>
    </submittedName>
</protein>
<name>A0AAE3H000_9BACT</name>
<evidence type="ECO:0000313" key="1">
    <source>
        <dbReference type="EMBL" id="MCP9762424.1"/>
    </source>
</evidence>
<organism evidence="1 2">
    <name type="scientific">Lacihabitans soyangensis</name>
    <dbReference type="NCBI Taxonomy" id="869394"/>
    <lineage>
        <taxon>Bacteria</taxon>
        <taxon>Pseudomonadati</taxon>
        <taxon>Bacteroidota</taxon>
        <taxon>Cytophagia</taxon>
        <taxon>Cytophagales</taxon>
        <taxon>Leadbetterellaceae</taxon>
        <taxon>Lacihabitans</taxon>
    </lineage>
</organism>
<evidence type="ECO:0000313" key="2">
    <source>
        <dbReference type="Proteomes" id="UP001204144"/>
    </source>
</evidence>
<comment type="caution">
    <text evidence="1">The sequence shown here is derived from an EMBL/GenBank/DDBJ whole genome shotgun (WGS) entry which is preliminary data.</text>
</comment>